<dbReference type="EnsemblProtists" id="EOD31374">
    <property type="protein sequence ID" value="EOD31374"/>
    <property type="gene ID" value="EMIHUDRAFT_72378"/>
</dbReference>
<evidence type="ECO:0000313" key="14">
    <source>
        <dbReference type="EnsemblProtists" id="EOD04636"/>
    </source>
</evidence>
<name>A0A0D3I051_EMIH1</name>
<keyword evidence="9" id="KW-0408">Iron</keyword>
<evidence type="ECO:0000256" key="12">
    <source>
        <dbReference type="SAM" id="SignalP"/>
    </source>
</evidence>
<proteinExistence type="predicted"/>
<comment type="subcellular location">
    <subcellularLocation>
        <location evidence="2">Cytoplasm</location>
    </subcellularLocation>
</comment>
<feature type="signal peptide" evidence="12">
    <location>
        <begin position="1"/>
        <end position="19"/>
    </location>
</feature>
<keyword evidence="8" id="KW-0479">Metal-binding</keyword>
<reference evidence="14" key="2">
    <citation type="submission" date="2024-10" db="UniProtKB">
        <authorList>
            <consortium name="EnsemblProtists"/>
        </authorList>
    </citation>
    <scope>IDENTIFICATION</scope>
</reference>
<dbReference type="EnsemblProtists" id="EOD04636">
    <property type="protein sequence ID" value="EOD04636"/>
    <property type="gene ID" value="EMIHUDRAFT_77468"/>
</dbReference>
<feature type="chain" id="PRO_5044053448" description="Radical SAM core domain-containing protein" evidence="12">
    <location>
        <begin position="20"/>
        <end position="414"/>
    </location>
</feature>
<reference evidence="15" key="1">
    <citation type="journal article" date="2013" name="Nature">
        <title>Pan genome of the phytoplankton Emiliania underpins its global distribution.</title>
        <authorList>
            <person name="Read B.A."/>
            <person name="Kegel J."/>
            <person name="Klute M.J."/>
            <person name="Kuo A."/>
            <person name="Lefebvre S.C."/>
            <person name="Maumus F."/>
            <person name="Mayer C."/>
            <person name="Miller J."/>
            <person name="Monier A."/>
            <person name="Salamov A."/>
            <person name="Young J."/>
            <person name="Aguilar M."/>
            <person name="Claverie J.M."/>
            <person name="Frickenhaus S."/>
            <person name="Gonzalez K."/>
            <person name="Herman E.K."/>
            <person name="Lin Y.C."/>
            <person name="Napier J."/>
            <person name="Ogata H."/>
            <person name="Sarno A.F."/>
            <person name="Shmutz J."/>
            <person name="Schroeder D."/>
            <person name="de Vargas C."/>
            <person name="Verret F."/>
            <person name="von Dassow P."/>
            <person name="Valentin K."/>
            <person name="Van de Peer Y."/>
            <person name="Wheeler G."/>
            <person name="Dacks J.B."/>
            <person name="Delwiche C.F."/>
            <person name="Dyhrman S.T."/>
            <person name="Glockner G."/>
            <person name="John U."/>
            <person name="Richards T."/>
            <person name="Worden A.Z."/>
            <person name="Zhang X."/>
            <person name="Grigoriev I.V."/>
            <person name="Allen A.E."/>
            <person name="Bidle K."/>
            <person name="Borodovsky M."/>
            <person name="Bowler C."/>
            <person name="Brownlee C."/>
            <person name="Cock J.M."/>
            <person name="Elias M."/>
            <person name="Gladyshev V.N."/>
            <person name="Groth M."/>
            <person name="Guda C."/>
            <person name="Hadaegh A."/>
            <person name="Iglesias-Rodriguez M.D."/>
            <person name="Jenkins J."/>
            <person name="Jones B.M."/>
            <person name="Lawson T."/>
            <person name="Leese F."/>
            <person name="Lindquist E."/>
            <person name="Lobanov A."/>
            <person name="Lomsadze A."/>
            <person name="Malik S.B."/>
            <person name="Marsh M.E."/>
            <person name="Mackinder L."/>
            <person name="Mock T."/>
            <person name="Mueller-Roeber B."/>
            <person name="Pagarete A."/>
            <person name="Parker M."/>
            <person name="Probert I."/>
            <person name="Quesneville H."/>
            <person name="Raines C."/>
            <person name="Rensing S.A."/>
            <person name="Riano-Pachon D.M."/>
            <person name="Richier S."/>
            <person name="Rokitta S."/>
            <person name="Shiraiwa Y."/>
            <person name="Soanes D.M."/>
            <person name="van der Giezen M."/>
            <person name="Wahlund T.M."/>
            <person name="Williams B."/>
            <person name="Wilson W."/>
            <person name="Wolfe G."/>
            <person name="Wurch L.L."/>
        </authorList>
    </citation>
    <scope>NUCLEOTIDE SEQUENCE</scope>
</reference>
<dbReference type="STRING" id="2903.R1FDN9"/>
<evidence type="ECO:0000256" key="5">
    <source>
        <dbReference type="ARBA" id="ARBA00022603"/>
    </source>
</evidence>
<dbReference type="PaxDb" id="2903-EOD04636"/>
<evidence type="ECO:0000256" key="4">
    <source>
        <dbReference type="ARBA" id="ARBA00022490"/>
    </source>
</evidence>
<accession>A0A0D3I051</accession>
<protein>
    <recommendedName>
        <fullName evidence="13">Radical SAM core domain-containing protein</fullName>
    </recommendedName>
</protein>
<dbReference type="PROSITE" id="PS51918">
    <property type="entry name" value="RADICAL_SAM"/>
    <property type="match status" value="1"/>
</dbReference>
<evidence type="ECO:0000313" key="15">
    <source>
        <dbReference type="Proteomes" id="UP000013827"/>
    </source>
</evidence>
<dbReference type="InterPro" id="IPR013785">
    <property type="entry name" value="Aldolase_TIM"/>
</dbReference>
<evidence type="ECO:0000256" key="9">
    <source>
        <dbReference type="ARBA" id="ARBA00023004"/>
    </source>
</evidence>
<dbReference type="KEGG" id="ehx:EMIHUDRAFT_72378"/>
<evidence type="ECO:0000256" key="7">
    <source>
        <dbReference type="ARBA" id="ARBA00022691"/>
    </source>
</evidence>
<feature type="compositionally biased region" description="Low complexity" evidence="11">
    <location>
        <begin position="399"/>
        <end position="414"/>
    </location>
</feature>
<dbReference type="SFLD" id="SFLDG01062">
    <property type="entry name" value="methyltransferase_(Class_A)"/>
    <property type="match status" value="1"/>
</dbReference>
<evidence type="ECO:0000259" key="13">
    <source>
        <dbReference type="PROSITE" id="PS51918"/>
    </source>
</evidence>
<comment type="cofactor">
    <cofactor evidence="1">
        <name>[4Fe-4S] cluster</name>
        <dbReference type="ChEBI" id="CHEBI:49883"/>
    </cofactor>
</comment>
<dbReference type="SFLD" id="SFLDF00275">
    <property type="entry name" value="adenosine_C2_methyltransferase"/>
    <property type="match status" value="1"/>
</dbReference>
<dbReference type="InterPro" id="IPR007197">
    <property type="entry name" value="rSAM"/>
</dbReference>
<dbReference type="KEGG" id="ehx:EMIHUDRAFT_77468"/>
<evidence type="ECO:0000256" key="1">
    <source>
        <dbReference type="ARBA" id="ARBA00001966"/>
    </source>
</evidence>
<dbReference type="GeneID" id="17276647"/>
<keyword evidence="10" id="KW-0411">Iron-sulfur</keyword>
<dbReference type="Gene3D" id="3.20.20.70">
    <property type="entry name" value="Aldolase class I"/>
    <property type="match status" value="1"/>
</dbReference>
<dbReference type="GO" id="GO:0030488">
    <property type="term" value="P:tRNA methylation"/>
    <property type="evidence" value="ECO:0007669"/>
    <property type="project" value="TreeGrafter"/>
</dbReference>
<dbReference type="GO" id="GO:0008173">
    <property type="term" value="F:RNA methyltransferase activity"/>
    <property type="evidence" value="ECO:0007669"/>
    <property type="project" value="InterPro"/>
</dbReference>
<dbReference type="AlphaFoldDB" id="A0A0D3I051"/>
<dbReference type="SUPFAM" id="SSF102114">
    <property type="entry name" value="Radical SAM enzymes"/>
    <property type="match status" value="1"/>
</dbReference>
<dbReference type="InterPro" id="IPR004383">
    <property type="entry name" value="rRNA_lsu_MTrfase_RlmN/Cfr"/>
</dbReference>
<evidence type="ECO:0000256" key="3">
    <source>
        <dbReference type="ARBA" id="ARBA00022485"/>
    </source>
</evidence>
<dbReference type="GO" id="GO:0046872">
    <property type="term" value="F:metal ion binding"/>
    <property type="evidence" value="ECO:0007669"/>
    <property type="project" value="UniProtKB-KW"/>
</dbReference>
<evidence type="ECO:0000256" key="10">
    <source>
        <dbReference type="ARBA" id="ARBA00023014"/>
    </source>
</evidence>
<dbReference type="InterPro" id="IPR058240">
    <property type="entry name" value="rSAM_sf"/>
</dbReference>
<keyword evidence="4" id="KW-0963">Cytoplasm</keyword>
<feature type="region of interest" description="Disordered" evidence="11">
    <location>
        <begin position="393"/>
        <end position="414"/>
    </location>
</feature>
<dbReference type="PANTHER" id="PTHR30544">
    <property type="entry name" value="23S RRNA METHYLTRANSFERASE"/>
    <property type="match status" value="1"/>
</dbReference>
<keyword evidence="3" id="KW-0004">4Fe-4S</keyword>
<dbReference type="GO" id="GO:0005737">
    <property type="term" value="C:cytoplasm"/>
    <property type="evidence" value="ECO:0007669"/>
    <property type="project" value="UniProtKB-SubCell"/>
</dbReference>
<evidence type="ECO:0000256" key="6">
    <source>
        <dbReference type="ARBA" id="ARBA00022679"/>
    </source>
</evidence>
<evidence type="ECO:0000256" key="11">
    <source>
        <dbReference type="SAM" id="MobiDB-lite"/>
    </source>
</evidence>
<feature type="domain" description="Radical SAM core" evidence="13">
    <location>
        <begin position="126"/>
        <end position="389"/>
    </location>
</feature>
<keyword evidence="6" id="KW-0808">Transferase</keyword>
<sequence length="414" mass="43310">MLALLPLGCALLAPPHAGAGCSLLSLPYERLHSLVGGAGAKSVWRHLRSGRDPAAAAAGADGLGAAARASLAAHTSPSHVAPVVREHSTSDGTRKLLLRLRDGHEVETVLIPPRPDVAGGGRARNARARSTLCVSSQVGCRQGCRFCATGTMGLFRSLDTDEVLAQVFAARGLAEREALPPLSNLVFMGMGEPADNVPAVRGALAALTDRRRFGFSPRAVTVSTVAPTAAAFGALLGIGEEEAPPPPALAWSLHAADASLRRRLVPTAVDEPEALREGLCAALAALPPRRRRLVVEYVLLGGVNDGLAEADELAAFLRPVEAACFDPGRASRRTGVLVNLIPYNDGGGGAAARLAARYERPTWAAIDAFQARLRQRGVWVSVRAQRGADDSSACGQLWAQQPQARRHQPAAGMV</sequence>
<dbReference type="RefSeq" id="XP_005783803.1">
    <property type="nucleotide sequence ID" value="XM_005783746.1"/>
</dbReference>
<dbReference type="eggNOG" id="ENOG502QQ98">
    <property type="taxonomic scope" value="Eukaryota"/>
</dbReference>
<dbReference type="GO" id="GO:0070475">
    <property type="term" value="P:rRNA base methylation"/>
    <property type="evidence" value="ECO:0007669"/>
    <property type="project" value="TreeGrafter"/>
</dbReference>
<organism evidence="14 15">
    <name type="scientific">Emiliania huxleyi (strain CCMP1516)</name>
    <dbReference type="NCBI Taxonomy" id="280463"/>
    <lineage>
        <taxon>Eukaryota</taxon>
        <taxon>Haptista</taxon>
        <taxon>Haptophyta</taxon>
        <taxon>Prymnesiophyceae</taxon>
        <taxon>Isochrysidales</taxon>
        <taxon>Noelaerhabdaceae</taxon>
        <taxon>Emiliania</taxon>
    </lineage>
</organism>
<keyword evidence="5" id="KW-0489">Methyltransferase</keyword>
<evidence type="ECO:0000256" key="2">
    <source>
        <dbReference type="ARBA" id="ARBA00004496"/>
    </source>
</evidence>
<dbReference type="SFLD" id="SFLDS00029">
    <property type="entry name" value="Radical_SAM"/>
    <property type="match status" value="1"/>
</dbReference>
<keyword evidence="12" id="KW-0732">Signal</keyword>
<dbReference type="PIRSF" id="PIRSF006004">
    <property type="entry name" value="CHP00048"/>
    <property type="match status" value="1"/>
</dbReference>
<dbReference type="RefSeq" id="XP_005757065.1">
    <property type="nucleotide sequence ID" value="XM_005757008.1"/>
</dbReference>
<keyword evidence="7" id="KW-0949">S-adenosyl-L-methionine</keyword>
<dbReference type="Proteomes" id="UP000013827">
    <property type="component" value="Unassembled WGS sequence"/>
</dbReference>
<dbReference type="PANTHER" id="PTHR30544:SF5">
    <property type="entry name" value="RADICAL SAM CORE DOMAIN-CONTAINING PROTEIN"/>
    <property type="match status" value="1"/>
</dbReference>
<evidence type="ECO:0000256" key="8">
    <source>
        <dbReference type="ARBA" id="ARBA00022723"/>
    </source>
</evidence>
<keyword evidence="15" id="KW-1185">Reference proteome</keyword>
<dbReference type="GeneID" id="17250788"/>
<dbReference type="GO" id="GO:0051539">
    <property type="term" value="F:4 iron, 4 sulfur cluster binding"/>
    <property type="evidence" value="ECO:0007669"/>
    <property type="project" value="UniProtKB-KW"/>
</dbReference>
<dbReference type="InterPro" id="IPR040072">
    <property type="entry name" value="Methyltransferase_A"/>
</dbReference>
<dbReference type="HOGENOM" id="CLU_029101_2_1_1"/>